<evidence type="ECO:0000313" key="2">
    <source>
        <dbReference type="Proteomes" id="UP001242811"/>
    </source>
</evidence>
<keyword evidence="2" id="KW-1185">Reference proteome</keyword>
<dbReference type="RefSeq" id="WP_152380318.1">
    <property type="nucleotide sequence ID" value="NZ_CP045298.1"/>
</dbReference>
<evidence type="ECO:0008006" key="3">
    <source>
        <dbReference type="Google" id="ProtNLM"/>
    </source>
</evidence>
<dbReference type="EMBL" id="JAUSWA010000014">
    <property type="protein sequence ID" value="MDQ0494544.1"/>
    <property type="molecule type" value="Genomic_DNA"/>
</dbReference>
<evidence type="ECO:0000313" key="1">
    <source>
        <dbReference type="EMBL" id="MDQ0494544.1"/>
    </source>
</evidence>
<dbReference type="Proteomes" id="UP001242811">
    <property type="component" value="Unassembled WGS sequence"/>
</dbReference>
<dbReference type="Pfam" id="PF10694">
    <property type="entry name" value="DUF2500"/>
    <property type="match status" value="1"/>
</dbReference>
<protein>
    <recommendedName>
        <fullName evidence="3">DUF2500 domain-containing protein</fullName>
    </recommendedName>
</protein>
<proteinExistence type="predicted"/>
<reference evidence="1 2" key="1">
    <citation type="submission" date="2023-07" db="EMBL/GenBank/DDBJ databases">
        <title>Genomic Encyclopedia of Type Strains, Phase IV (KMG-IV): sequencing the most valuable type-strain genomes for metagenomic binning, comparative biology and taxonomic classification.</title>
        <authorList>
            <person name="Goeker M."/>
        </authorList>
    </citation>
    <scope>NUCLEOTIDE SEQUENCE [LARGE SCALE GENOMIC DNA]</scope>
    <source>
        <strain evidence="1 2">DSM 14914</strain>
    </source>
</reference>
<gene>
    <name evidence="1" type="ORF">QOZ95_002709</name>
</gene>
<dbReference type="InterPro" id="IPR019635">
    <property type="entry name" value="DUF2500"/>
</dbReference>
<comment type="caution">
    <text evidence="1">The sequence shown here is derived from an EMBL/GenBank/DDBJ whole genome shotgun (WGS) entry which is preliminary data.</text>
</comment>
<organism evidence="1 2">
    <name type="scientific">Paenibacillus brasilensis</name>
    <dbReference type="NCBI Taxonomy" id="128574"/>
    <lineage>
        <taxon>Bacteria</taxon>
        <taxon>Bacillati</taxon>
        <taxon>Bacillota</taxon>
        <taxon>Bacilli</taxon>
        <taxon>Bacillales</taxon>
        <taxon>Paenibacillaceae</taxon>
        <taxon>Paenibacillus</taxon>
    </lineage>
</organism>
<name>A0ABU0L2D6_9BACL</name>
<sequence length="98" mass="11572">MALMGFLAVLFILFFSLWISARRDRRAPKVIRRAIVLDKRVRLENDSPSEDYFFTCEYENGEREELEVDESEYGIIVVGDTVNVIRQRKMLRVERVVS</sequence>
<accession>A0ABU0L2D6</accession>